<sequence>MASIGIIGVGEIGRALVTGLQDTNSPPHVWLSPRNAPTASALSAQFEAVRVCADNQEVVDHSQIVVISVRPSDQDAALDGLRISREKTVINVMAGVFNDDLRRRLSTEAAIVRAIPLPAVSQCQAITVVSPSHPQVNELFDQLGGSLPVASEDELNVFSALTATLSTQYRYLTTTAAWAVSQGLSTEAADRYVRGLFQGIGRALEDRSHTLDELAARHETPNGINHRIRTTWFDEANVGALTSALDELLASLSPPKRGTTCD</sequence>
<dbReference type="RefSeq" id="WP_213170703.1">
    <property type="nucleotide sequence ID" value="NZ_CP070496.1"/>
</dbReference>
<evidence type="ECO:0000313" key="4">
    <source>
        <dbReference type="EMBL" id="QSB04706.1"/>
    </source>
</evidence>
<dbReference type="PANTHER" id="PTHR11645">
    <property type="entry name" value="PYRROLINE-5-CARBOXYLATE REDUCTASE"/>
    <property type="match status" value="1"/>
</dbReference>
<dbReference type="InterPro" id="IPR000304">
    <property type="entry name" value="Pyrroline-COOH_reductase"/>
</dbReference>
<dbReference type="SUPFAM" id="SSF48179">
    <property type="entry name" value="6-phosphogluconate dehydrogenase C-terminal domain-like"/>
    <property type="match status" value="1"/>
</dbReference>
<dbReference type="InterPro" id="IPR028939">
    <property type="entry name" value="P5C_Rdtase_cat_N"/>
</dbReference>
<proteinExistence type="inferred from homology"/>
<dbReference type="AlphaFoldDB" id="A0A895XQ82"/>
<dbReference type="EMBL" id="CP070496">
    <property type="protein sequence ID" value="QSB04706.1"/>
    <property type="molecule type" value="Genomic_DNA"/>
</dbReference>
<dbReference type="Proteomes" id="UP000662939">
    <property type="component" value="Chromosome"/>
</dbReference>
<evidence type="ECO:0000256" key="1">
    <source>
        <dbReference type="ARBA" id="ARBA00005525"/>
    </source>
</evidence>
<dbReference type="PIRSF" id="PIRSF000193">
    <property type="entry name" value="Pyrrol-5-carb_rd"/>
    <property type="match status" value="1"/>
</dbReference>
<comment type="similarity">
    <text evidence="1">Belongs to the pyrroline-5-carboxylate reductase family.</text>
</comment>
<dbReference type="KEGG" id="nav:JQS30_13140"/>
<feature type="binding site" evidence="2">
    <location>
        <position position="55"/>
    </location>
    <ligand>
        <name>NADPH</name>
        <dbReference type="ChEBI" id="CHEBI:57783"/>
    </ligand>
</feature>
<dbReference type="PANTHER" id="PTHR11645:SF13">
    <property type="entry name" value="PYRROLINE-5-CARBOXYLATE REDUCTASE CATALYTIC N-TERMINAL DOMAIN-CONTAINING PROTEIN"/>
    <property type="match status" value="1"/>
</dbReference>
<evidence type="ECO:0000259" key="3">
    <source>
        <dbReference type="Pfam" id="PF03807"/>
    </source>
</evidence>
<dbReference type="GO" id="GO:0004735">
    <property type="term" value="F:pyrroline-5-carboxylate reductase activity"/>
    <property type="evidence" value="ECO:0007669"/>
    <property type="project" value="InterPro"/>
</dbReference>
<feature type="domain" description="Pyrroline-5-carboxylate reductase catalytic N-terminal" evidence="3">
    <location>
        <begin position="4"/>
        <end position="95"/>
    </location>
</feature>
<name>A0A895XQ82_9ACTN</name>
<dbReference type="GO" id="GO:0055129">
    <property type="term" value="P:L-proline biosynthetic process"/>
    <property type="evidence" value="ECO:0007669"/>
    <property type="project" value="TreeGrafter"/>
</dbReference>
<keyword evidence="5" id="KW-1185">Reference proteome</keyword>
<organism evidence="4 5">
    <name type="scientific">Natronoglycomyces albus</name>
    <dbReference type="NCBI Taxonomy" id="2811108"/>
    <lineage>
        <taxon>Bacteria</taxon>
        <taxon>Bacillati</taxon>
        <taxon>Actinomycetota</taxon>
        <taxon>Actinomycetes</taxon>
        <taxon>Glycomycetales</taxon>
        <taxon>Glycomycetaceae</taxon>
        <taxon>Natronoglycomyces</taxon>
    </lineage>
</organism>
<dbReference type="SUPFAM" id="SSF51735">
    <property type="entry name" value="NAD(P)-binding Rossmann-fold domains"/>
    <property type="match status" value="1"/>
</dbReference>
<protein>
    <submittedName>
        <fullName evidence="4">NAD(P)-binding domain-containing protein</fullName>
    </submittedName>
</protein>
<dbReference type="Gene3D" id="3.40.50.720">
    <property type="entry name" value="NAD(P)-binding Rossmann-like Domain"/>
    <property type="match status" value="1"/>
</dbReference>
<keyword evidence="2" id="KW-0521">NADP</keyword>
<dbReference type="Pfam" id="PF03807">
    <property type="entry name" value="F420_oxidored"/>
    <property type="match status" value="1"/>
</dbReference>
<dbReference type="InterPro" id="IPR036291">
    <property type="entry name" value="NAD(P)-bd_dom_sf"/>
</dbReference>
<accession>A0A895XQ82</accession>
<evidence type="ECO:0000313" key="5">
    <source>
        <dbReference type="Proteomes" id="UP000662939"/>
    </source>
</evidence>
<dbReference type="InterPro" id="IPR008927">
    <property type="entry name" value="6-PGluconate_DH-like_C_sf"/>
</dbReference>
<reference evidence="4" key="1">
    <citation type="submission" date="2021-02" db="EMBL/GenBank/DDBJ databases">
        <title>Natronoglycomyces albus gen. nov., sp. nov, a haloalkaliphilic actinobacterium from a soda solonchak soil.</title>
        <authorList>
            <person name="Sorokin D.Y."/>
            <person name="Khijniak T.V."/>
            <person name="Zakharycheva A.P."/>
            <person name="Boueva O.V."/>
            <person name="Ariskina E.V."/>
            <person name="Hahnke R.L."/>
            <person name="Bunk B."/>
            <person name="Sproer C."/>
            <person name="Schumann P."/>
            <person name="Evtushenko L.I."/>
            <person name="Kublanov I.V."/>
        </authorList>
    </citation>
    <scope>NUCLEOTIDE SEQUENCE</scope>
    <source>
        <strain evidence="4">DSM 106290</strain>
    </source>
</reference>
<evidence type="ECO:0000256" key="2">
    <source>
        <dbReference type="PIRSR" id="PIRSR000193-1"/>
    </source>
</evidence>
<gene>
    <name evidence="4" type="ORF">JQS30_13140</name>
</gene>